<evidence type="ECO:0000256" key="2">
    <source>
        <dbReference type="SAM" id="SignalP"/>
    </source>
</evidence>
<dbReference type="Proteomes" id="UP001056012">
    <property type="component" value="Chromosome 2"/>
</dbReference>
<dbReference type="GO" id="GO:0005085">
    <property type="term" value="F:guanyl-nucleotide exchange factor activity"/>
    <property type="evidence" value="ECO:0007669"/>
    <property type="project" value="InterPro"/>
</dbReference>
<protein>
    <submittedName>
        <fullName evidence="4">Ankyrin repeat-containing protein</fullName>
    </submittedName>
</protein>
<dbReference type="InterPro" id="IPR052233">
    <property type="entry name" value="Rho-type_GEFs"/>
</dbReference>
<dbReference type="SUPFAM" id="SSF50729">
    <property type="entry name" value="PH domain-like"/>
    <property type="match status" value="1"/>
</dbReference>
<reference evidence="4" key="1">
    <citation type="submission" date="2021-12" db="EMBL/GenBank/DDBJ databases">
        <title>Curvularia clavata genome.</title>
        <authorList>
            <person name="Cao Y."/>
        </authorList>
    </citation>
    <scope>NUCLEOTIDE SEQUENCE</scope>
    <source>
        <strain evidence="4">Yc1106</strain>
    </source>
</reference>
<gene>
    <name evidence="4" type="ORF">yc1106_03094</name>
</gene>
<feature type="region of interest" description="Disordered" evidence="1">
    <location>
        <begin position="293"/>
        <end position="327"/>
    </location>
</feature>
<evidence type="ECO:0000313" key="5">
    <source>
        <dbReference type="Proteomes" id="UP001056012"/>
    </source>
</evidence>
<dbReference type="PROSITE" id="PS50010">
    <property type="entry name" value="DH_2"/>
    <property type="match status" value="1"/>
</dbReference>
<dbReference type="InterPro" id="IPR035899">
    <property type="entry name" value="DBL_dom_sf"/>
</dbReference>
<accession>A0A9Q9DR98</accession>
<dbReference type="Gene3D" id="2.30.29.30">
    <property type="entry name" value="Pleckstrin-homology domain (PH domain)/Phosphotyrosine-binding domain (PTB)"/>
    <property type="match status" value="1"/>
</dbReference>
<feature type="domain" description="DH" evidence="3">
    <location>
        <begin position="427"/>
        <end position="616"/>
    </location>
</feature>
<name>A0A9Q9DR98_CURCL</name>
<dbReference type="PANTHER" id="PTHR46572:SF1">
    <property type="entry name" value="RHO1 GUANINE NUCLEOTIDE EXCHANGE FACTOR TUS1"/>
    <property type="match status" value="1"/>
</dbReference>
<dbReference type="AlphaFoldDB" id="A0A9Q9DR98"/>
<keyword evidence="5" id="KW-1185">Reference proteome</keyword>
<feature type="compositionally biased region" description="Basic and acidic residues" evidence="1">
    <location>
        <begin position="243"/>
        <end position="252"/>
    </location>
</feature>
<sequence length="769" mass="86644">MEVSAVFSVTLILTIQVAALTTCLDSAQRLYDLRIKYKEASVLITAIYTESQVIAASLSQVQVLLENGMLHKKPELLETFDRALTGCRIVYVCLEEEVRELASKAATNDLDFKNRAKFLWKEDTFKELLTQIRGQQSGLILLLQGLQMESIADIKRLVQENRVVLEKAVKQTRTLRQSHPRIRVPESLFNQPIGHDDDAESTWMGKDTEFAFDDDIVDSKAYRRAMAMALSNSRSKSEVLNNPKDESMHEDATTVVPESDTKSEDTSKIAATNEHRDTFETLERDLLAYMPPTTSIAPQSHSTPNGANNSTKSELIASSPQSYNERPGTIEAKTWPVSRPRRPSEQQVYAPISMSRVRTMSSDDMTSISDAPSMFSQVSAVSSYTSFGASVSTPNLSARPQRKPLPSANKVPYRTLSGMGTPFNNPEMHSIWKSLVDAERKFVDRMLKLKRMFYENVVKQWPILEEHLDAILVGEQIANSHQQHLLQVLDQELSGNSAAVCNPCVFEDWIAKSQQLHQAYAWKMPHAVSSLRKAESKDVRFTSFVNTLGLSITWFGKSWEDYLKLPEMQLQSYIDSLEKLIAIAQTLSEPEAGPQVERLKHALQAVNRSVASIFSVLEESQGREDIQNMSQRLIVETSTLSMLRLDEPVRRVKHQGGMAFKHRSQGPWIPVHAVLFDHYFLLGKTKKNEIVVTDKPVPLVDVEFSLPVDGKQFQKAGMLDLIKRGSVVYIIVVQRKIPDGKPTLLGLHSMHERKVWLDHLTAAKARQQG</sequence>
<dbReference type="Gene3D" id="1.20.900.10">
    <property type="entry name" value="Dbl homology (DH) domain"/>
    <property type="match status" value="1"/>
</dbReference>
<dbReference type="Pfam" id="PF00621">
    <property type="entry name" value="RhoGEF"/>
    <property type="match status" value="1"/>
</dbReference>
<organism evidence="4 5">
    <name type="scientific">Curvularia clavata</name>
    <dbReference type="NCBI Taxonomy" id="95742"/>
    <lineage>
        <taxon>Eukaryota</taxon>
        <taxon>Fungi</taxon>
        <taxon>Dikarya</taxon>
        <taxon>Ascomycota</taxon>
        <taxon>Pezizomycotina</taxon>
        <taxon>Dothideomycetes</taxon>
        <taxon>Pleosporomycetidae</taxon>
        <taxon>Pleosporales</taxon>
        <taxon>Pleosporineae</taxon>
        <taxon>Pleosporaceae</taxon>
        <taxon>Curvularia</taxon>
    </lineage>
</organism>
<proteinExistence type="predicted"/>
<feature type="signal peptide" evidence="2">
    <location>
        <begin position="1"/>
        <end position="19"/>
    </location>
</feature>
<keyword evidence="2" id="KW-0732">Signal</keyword>
<dbReference type="VEuPathDB" id="FungiDB:yc1106_03094"/>
<dbReference type="OrthoDB" id="727118at2759"/>
<dbReference type="EMBL" id="CP089275">
    <property type="protein sequence ID" value="USP75820.1"/>
    <property type="molecule type" value="Genomic_DNA"/>
</dbReference>
<dbReference type="InterPro" id="IPR000219">
    <property type="entry name" value="DH_dom"/>
</dbReference>
<dbReference type="SUPFAM" id="SSF48065">
    <property type="entry name" value="DBL homology domain (DH-domain)"/>
    <property type="match status" value="1"/>
</dbReference>
<dbReference type="PANTHER" id="PTHR46572">
    <property type="entry name" value="RHO1 GDP-GTP EXCHANGE PROTEIN 1-RELATED"/>
    <property type="match status" value="1"/>
</dbReference>
<evidence type="ECO:0000313" key="4">
    <source>
        <dbReference type="EMBL" id="USP75820.1"/>
    </source>
</evidence>
<feature type="compositionally biased region" description="Polar residues" evidence="1">
    <location>
        <begin position="293"/>
        <end position="324"/>
    </location>
</feature>
<evidence type="ECO:0000256" key="1">
    <source>
        <dbReference type="SAM" id="MobiDB-lite"/>
    </source>
</evidence>
<feature type="region of interest" description="Disordered" evidence="1">
    <location>
        <begin position="392"/>
        <end position="413"/>
    </location>
</feature>
<feature type="region of interest" description="Disordered" evidence="1">
    <location>
        <begin position="234"/>
        <end position="267"/>
    </location>
</feature>
<dbReference type="InterPro" id="IPR011993">
    <property type="entry name" value="PH-like_dom_sf"/>
</dbReference>
<feature type="chain" id="PRO_5040196430" evidence="2">
    <location>
        <begin position="20"/>
        <end position="769"/>
    </location>
</feature>
<evidence type="ECO:0000259" key="3">
    <source>
        <dbReference type="PROSITE" id="PS50010"/>
    </source>
</evidence>